<keyword evidence="4 10" id="KW-0548">Nucleotidyltransferase</keyword>
<dbReference type="EC" id="2.7.7.13" evidence="2"/>
<evidence type="ECO:0000256" key="6">
    <source>
        <dbReference type="ARBA" id="ARBA00023134"/>
    </source>
</evidence>
<evidence type="ECO:0000256" key="3">
    <source>
        <dbReference type="ARBA" id="ARBA00022679"/>
    </source>
</evidence>
<name>A0AAV5AXQ4_9FLAO</name>
<accession>A0AAV5AXQ4</accession>
<dbReference type="GO" id="GO:0009298">
    <property type="term" value="P:GDP-mannose biosynthetic process"/>
    <property type="evidence" value="ECO:0007669"/>
    <property type="project" value="TreeGrafter"/>
</dbReference>
<organism evidence="10 12">
    <name type="scientific">Capnocytophaga catalasegens</name>
    <dbReference type="NCBI Taxonomy" id="1004260"/>
    <lineage>
        <taxon>Bacteria</taxon>
        <taxon>Pseudomonadati</taxon>
        <taxon>Bacteroidota</taxon>
        <taxon>Flavobacteriia</taxon>
        <taxon>Flavobacteriales</taxon>
        <taxon>Flavobacteriaceae</taxon>
        <taxon>Capnocytophaga</taxon>
    </lineage>
</organism>
<dbReference type="EMBL" id="BQKB01000007">
    <property type="protein sequence ID" value="GJM51869.1"/>
    <property type="molecule type" value="Genomic_DNA"/>
</dbReference>
<dbReference type="AlphaFoldDB" id="A0AAV5AXQ4"/>
<dbReference type="InterPro" id="IPR005835">
    <property type="entry name" value="NTP_transferase_dom"/>
</dbReference>
<dbReference type="Proteomes" id="UP001207736">
    <property type="component" value="Unassembled WGS sequence"/>
</dbReference>
<dbReference type="InterPro" id="IPR029044">
    <property type="entry name" value="Nucleotide-diphossugar_trans"/>
</dbReference>
<evidence type="ECO:0000259" key="9">
    <source>
        <dbReference type="Pfam" id="PF22640"/>
    </source>
</evidence>
<dbReference type="InterPro" id="IPR049577">
    <property type="entry name" value="GMPP_N"/>
</dbReference>
<dbReference type="SUPFAM" id="SSF53448">
    <property type="entry name" value="Nucleotide-diphospho-sugar transferases"/>
    <property type="match status" value="1"/>
</dbReference>
<feature type="domain" description="MannoseP isomerase/GMP-like beta-helix" evidence="9">
    <location>
        <begin position="301"/>
        <end position="349"/>
    </location>
</feature>
<dbReference type="FunFam" id="3.90.550.10:FF:000046">
    <property type="entry name" value="Mannose-1-phosphate guanylyltransferase (GDP)"/>
    <property type="match status" value="1"/>
</dbReference>
<dbReference type="GO" id="GO:0005525">
    <property type="term" value="F:GTP binding"/>
    <property type="evidence" value="ECO:0007669"/>
    <property type="project" value="UniProtKB-KW"/>
</dbReference>
<evidence type="ECO:0000256" key="7">
    <source>
        <dbReference type="ARBA" id="ARBA00047343"/>
    </source>
</evidence>
<keyword evidence="5" id="KW-0547">Nucleotide-binding</keyword>
<reference evidence="10 13" key="1">
    <citation type="submission" date="2021-11" db="EMBL/GenBank/DDBJ databases">
        <title>Draft genome sequence of Capnocytophaga sp. strain KC07075 isolated from cat oral cavity.</title>
        <authorList>
            <person name="Suzuki M."/>
            <person name="Imaoka K."/>
            <person name="Kimura M."/>
            <person name="Morikawa S."/>
            <person name="Maeda K."/>
        </authorList>
    </citation>
    <scope>NUCLEOTIDE SEQUENCE</scope>
    <source>
        <strain evidence="10">KC07075</strain>
        <strain evidence="11 13">KC07079</strain>
    </source>
</reference>
<evidence type="ECO:0000313" key="13">
    <source>
        <dbReference type="Proteomes" id="UP001208692"/>
    </source>
</evidence>
<keyword evidence="3" id="KW-0808">Transferase</keyword>
<dbReference type="EMBL" id="BQKA01000033">
    <property type="protein sequence ID" value="GJM50716.1"/>
    <property type="molecule type" value="Genomic_DNA"/>
</dbReference>
<dbReference type="InterPro" id="IPR051161">
    <property type="entry name" value="Mannose-6P_isomerase_type2"/>
</dbReference>
<evidence type="ECO:0000256" key="5">
    <source>
        <dbReference type="ARBA" id="ARBA00022741"/>
    </source>
</evidence>
<dbReference type="CDD" id="cd02509">
    <property type="entry name" value="GDP-M1P_Guanylyltransferase"/>
    <property type="match status" value="1"/>
</dbReference>
<evidence type="ECO:0000256" key="4">
    <source>
        <dbReference type="ARBA" id="ARBA00022695"/>
    </source>
</evidence>
<comment type="catalytic activity">
    <reaction evidence="7">
        <text>alpha-D-mannose 1-phosphate + GTP + H(+) = GDP-alpha-D-mannose + diphosphate</text>
        <dbReference type="Rhea" id="RHEA:15229"/>
        <dbReference type="ChEBI" id="CHEBI:15378"/>
        <dbReference type="ChEBI" id="CHEBI:33019"/>
        <dbReference type="ChEBI" id="CHEBI:37565"/>
        <dbReference type="ChEBI" id="CHEBI:57527"/>
        <dbReference type="ChEBI" id="CHEBI:58409"/>
        <dbReference type="EC" id="2.7.7.13"/>
    </reaction>
</comment>
<keyword evidence="6" id="KW-0342">GTP-binding</keyword>
<evidence type="ECO:0000313" key="10">
    <source>
        <dbReference type="EMBL" id="GJM50716.1"/>
    </source>
</evidence>
<dbReference type="Gene3D" id="3.90.550.10">
    <property type="entry name" value="Spore Coat Polysaccharide Biosynthesis Protein SpsA, Chain A"/>
    <property type="match status" value="1"/>
</dbReference>
<keyword evidence="13" id="KW-1185">Reference proteome</keyword>
<comment type="similarity">
    <text evidence="1">Belongs to the mannose-6-phosphate isomerase type 2 family.</text>
</comment>
<dbReference type="SUPFAM" id="SSF159283">
    <property type="entry name" value="Guanosine diphospho-D-mannose pyrophosphorylase/mannose-6-phosphate isomerase linker domain"/>
    <property type="match status" value="1"/>
</dbReference>
<dbReference type="RefSeq" id="WP_264845472.1">
    <property type="nucleotide sequence ID" value="NZ_BPMA01000012.1"/>
</dbReference>
<dbReference type="Pfam" id="PF00483">
    <property type="entry name" value="NTP_transferase"/>
    <property type="match status" value="1"/>
</dbReference>
<feature type="domain" description="Nucleotidyl transferase" evidence="8">
    <location>
        <begin position="7"/>
        <end position="285"/>
    </location>
</feature>
<evidence type="ECO:0000256" key="2">
    <source>
        <dbReference type="ARBA" id="ARBA00012387"/>
    </source>
</evidence>
<dbReference type="PANTHER" id="PTHR46390">
    <property type="entry name" value="MANNOSE-1-PHOSPHATE GUANYLYLTRANSFERASE"/>
    <property type="match status" value="1"/>
</dbReference>
<dbReference type="PANTHER" id="PTHR46390:SF1">
    <property type="entry name" value="MANNOSE-1-PHOSPHATE GUANYLYLTRANSFERASE"/>
    <property type="match status" value="1"/>
</dbReference>
<dbReference type="Pfam" id="PF22640">
    <property type="entry name" value="ManC_GMP_beta-helix"/>
    <property type="match status" value="1"/>
</dbReference>
<proteinExistence type="inferred from homology"/>
<gene>
    <name evidence="10" type="primary">manC</name>
    <name evidence="10" type="ORF">RCZ15_16890</name>
    <name evidence="11" type="ORF">RCZ16_01870</name>
</gene>
<dbReference type="GO" id="GO:0004475">
    <property type="term" value="F:mannose-1-phosphate guanylyltransferase (GTP) activity"/>
    <property type="evidence" value="ECO:0007669"/>
    <property type="project" value="UniProtKB-EC"/>
</dbReference>
<dbReference type="InterPro" id="IPR054566">
    <property type="entry name" value="ManC/GMP-like_b-helix"/>
</dbReference>
<comment type="caution">
    <text evidence="10">The sequence shown here is derived from an EMBL/GenBank/DDBJ whole genome shotgun (WGS) entry which is preliminary data.</text>
</comment>
<evidence type="ECO:0000256" key="1">
    <source>
        <dbReference type="ARBA" id="ARBA00006115"/>
    </source>
</evidence>
<dbReference type="Proteomes" id="UP001208692">
    <property type="component" value="Unassembled WGS sequence"/>
</dbReference>
<evidence type="ECO:0000313" key="11">
    <source>
        <dbReference type="EMBL" id="GJM51869.1"/>
    </source>
</evidence>
<evidence type="ECO:0000259" key="8">
    <source>
        <dbReference type="Pfam" id="PF00483"/>
    </source>
</evidence>
<sequence>MKSNYYAVIMAGGVGSRFWPVSTGAFPKQFHDMLGAGQTLLQKTYSRLAQFIPEDNILILTNKAYHNLVKEQIPQISEENIVLEPSMRNTAPCILYASMKIAKRNKDAVVIVAPSDHWIEQEVVFQRDIEHCFSICKKQDVLMTLGITPAFPNTGYGYIQYDTTSQNSAKRVVQFTEKPNYFKAKQFIEAGNYLWNAGIFVWNIQSIIKAFKEYQPQMYLLFEQGENSYNAPQESIFISENYSKAENISIDYAIMESSTNIVVFPANFDWNDLGTWGSLYEKLSKDDMKNAVVNAQVLFKNSSNNIVRTDSKKMVIVDGLEDYIVVDKPSVLMIFPKSKEQEIKELLSEVKEKFGNEFS</sequence>
<protein>
    <recommendedName>
        <fullName evidence="2">mannose-1-phosphate guanylyltransferase</fullName>
        <ecNumber evidence="2">2.7.7.13</ecNumber>
    </recommendedName>
</protein>
<evidence type="ECO:0000313" key="12">
    <source>
        <dbReference type="Proteomes" id="UP001207736"/>
    </source>
</evidence>